<proteinExistence type="predicted"/>
<evidence type="ECO:0000313" key="2">
    <source>
        <dbReference type="EMBL" id="VBB34256.1"/>
    </source>
</evidence>
<feature type="region of interest" description="Disordered" evidence="1">
    <location>
        <begin position="127"/>
        <end position="154"/>
    </location>
</feature>
<accession>A0A498ST14</accession>
<gene>
    <name evidence="2" type="ORF">NAV_LOCUS9047</name>
</gene>
<dbReference type="AlphaFoldDB" id="A0A498ST14"/>
<feature type="region of interest" description="Disordered" evidence="1">
    <location>
        <begin position="207"/>
        <end position="227"/>
    </location>
</feature>
<evidence type="ECO:0000256" key="1">
    <source>
        <dbReference type="SAM" id="MobiDB-lite"/>
    </source>
</evidence>
<evidence type="ECO:0000313" key="3">
    <source>
        <dbReference type="Proteomes" id="UP000276991"/>
    </source>
</evidence>
<protein>
    <submittedName>
        <fullName evidence="2">Uncharacterized protein</fullName>
    </submittedName>
</protein>
<keyword evidence="3" id="KW-1185">Reference proteome</keyword>
<feature type="compositionally biased region" description="Polar residues" evidence="1">
    <location>
        <begin position="129"/>
        <end position="154"/>
    </location>
</feature>
<feature type="region of interest" description="Disordered" evidence="1">
    <location>
        <begin position="51"/>
        <end position="75"/>
    </location>
</feature>
<name>A0A498ST14_ACAVI</name>
<feature type="compositionally biased region" description="Polar residues" evidence="1">
    <location>
        <begin position="51"/>
        <end position="68"/>
    </location>
</feature>
<organism evidence="2 3">
    <name type="scientific">Acanthocheilonema viteae</name>
    <name type="common">Filarial nematode worm</name>
    <name type="synonym">Dipetalonema viteae</name>
    <dbReference type="NCBI Taxonomy" id="6277"/>
    <lineage>
        <taxon>Eukaryota</taxon>
        <taxon>Metazoa</taxon>
        <taxon>Ecdysozoa</taxon>
        <taxon>Nematoda</taxon>
        <taxon>Chromadorea</taxon>
        <taxon>Rhabditida</taxon>
        <taxon>Spirurina</taxon>
        <taxon>Spiruromorpha</taxon>
        <taxon>Filarioidea</taxon>
        <taxon>Onchocercidae</taxon>
        <taxon>Acanthocheilonema</taxon>
    </lineage>
</organism>
<sequence length="288" mass="32414">MNPLDVFLDLDLIEQKKQGQLQNAAFNPKTVSTNPIIASYSLRSNFMRTLTNQTQSPRTQPSTVTPQPSAVRDSSKSTCRQDYFHLIRTFHLFLLHPFLSEAVNTISPLLVPDECDIRRLLLSVENKTRNSVPQPSRPQKSSQTLPKATATSVDNAISVTERKEDIVDEDMGANILVQDESLGMGNNIAIDMKELMLEDEKDVMDNMKKDKDDNEDSEADSNSTVNSARLVKEEDEYIINENMVENEHYDLERALGRLLNIINLRDVKLDESIVLTCAGISYAEIVGK</sequence>
<dbReference type="Proteomes" id="UP000276991">
    <property type="component" value="Unassembled WGS sequence"/>
</dbReference>
<reference evidence="2 3" key="1">
    <citation type="submission" date="2018-08" db="EMBL/GenBank/DDBJ databases">
        <authorList>
            <person name="Laetsch R D."/>
            <person name="Stevens L."/>
            <person name="Kumar S."/>
            <person name="Blaxter L. M."/>
        </authorList>
    </citation>
    <scope>NUCLEOTIDE SEQUENCE [LARGE SCALE GENOMIC DNA]</scope>
</reference>
<dbReference type="EMBL" id="UPTC01003250">
    <property type="protein sequence ID" value="VBB34256.1"/>
    <property type="molecule type" value="Genomic_DNA"/>
</dbReference>